<organism evidence="10 11">
    <name type="scientific">Madurella fahalii</name>
    <dbReference type="NCBI Taxonomy" id="1157608"/>
    <lineage>
        <taxon>Eukaryota</taxon>
        <taxon>Fungi</taxon>
        <taxon>Dikarya</taxon>
        <taxon>Ascomycota</taxon>
        <taxon>Pezizomycotina</taxon>
        <taxon>Sordariomycetes</taxon>
        <taxon>Sordariomycetidae</taxon>
        <taxon>Sordariales</taxon>
        <taxon>Sordariales incertae sedis</taxon>
        <taxon>Madurella</taxon>
    </lineage>
</organism>
<proteinExistence type="predicted"/>
<comment type="caution">
    <text evidence="10">The sequence shown here is derived from an EMBL/GenBank/DDBJ whole genome shotgun (WGS) entry which is preliminary data.</text>
</comment>
<evidence type="ECO:0000256" key="5">
    <source>
        <dbReference type="ARBA" id="ARBA00022989"/>
    </source>
</evidence>
<feature type="compositionally biased region" description="Low complexity" evidence="8">
    <location>
        <begin position="7"/>
        <end position="22"/>
    </location>
</feature>
<comment type="subcellular location">
    <subcellularLocation>
        <location evidence="1">Cell membrane</location>
        <topology evidence="1">Multi-pass membrane protein</topology>
    </subcellularLocation>
</comment>
<keyword evidence="11" id="KW-1185">Reference proteome</keyword>
<dbReference type="GeneID" id="98174752"/>
<reference evidence="10 11" key="1">
    <citation type="submission" date="2024-09" db="EMBL/GenBank/DDBJ databases">
        <title>Itraconazole resistance in Madurella fahalii resulting from another homologue of gene encoding cytochrome P450 14-alpha sterol demethylase (CYP51).</title>
        <authorList>
            <person name="Yoshioka I."/>
            <person name="Fahal A.H."/>
            <person name="Kaneko S."/>
            <person name="Yaguchi T."/>
        </authorList>
    </citation>
    <scope>NUCLEOTIDE SEQUENCE [LARGE SCALE GENOMIC DNA]</scope>
    <source>
        <strain evidence="10 11">IFM 68171</strain>
    </source>
</reference>
<keyword evidence="5 9" id="KW-1133">Transmembrane helix</keyword>
<feature type="transmembrane region" description="Helical" evidence="9">
    <location>
        <begin position="117"/>
        <end position="136"/>
    </location>
</feature>
<evidence type="ECO:0000256" key="9">
    <source>
        <dbReference type="SAM" id="Phobius"/>
    </source>
</evidence>
<feature type="region of interest" description="Disordered" evidence="8">
    <location>
        <begin position="499"/>
        <end position="520"/>
    </location>
</feature>
<keyword evidence="4 9" id="KW-0812">Transmembrane</keyword>
<dbReference type="EMBL" id="BAAFSV010000002">
    <property type="protein sequence ID" value="GAB1313799.1"/>
    <property type="molecule type" value="Genomic_DNA"/>
</dbReference>
<gene>
    <name evidence="10" type="ORF">MFIFM68171_04009</name>
</gene>
<evidence type="ECO:0000313" key="10">
    <source>
        <dbReference type="EMBL" id="GAB1313799.1"/>
    </source>
</evidence>
<keyword evidence="7 9" id="KW-0472">Membrane</keyword>
<dbReference type="Proteomes" id="UP001628179">
    <property type="component" value="Unassembled WGS sequence"/>
</dbReference>
<feature type="transmembrane region" description="Helical" evidence="9">
    <location>
        <begin position="362"/>
        <end position="383"/>
    </location>
</feature>
<evidence type="ECO:0000256" key="8">
    <source>
        <dbReference type="SAM" id="MobiDB-lite"/>
    </source>
</evidence>
<evidence type="ECO:0000256" key="2">
    <source>
        <dbReference type="ARBA" id="ARBA00022448"/>
    </source>
</evidence>
<name>A0ABQ0G809_9PEZI</name>
<feature type="transmembrane region" description="Helical" evidence="9">
    <location>
        <begin position="142"/>
        <end position="161"/>
    </location>
</feature>
<dbReference type="PANTHER" id="PTHR33281:SF19">
    <property type="entry name" value="VOLTAGE-DEPENDENT ANION CHANNEL-FORMING PROTEIN YNEE"/>
    <property type="match status" value="1"/>
</dbReference>
<dbReference type="PANTHER" id="PTHR33281">
    <property type="entry name" value="UPF0187 PROTEIN YNEE"/>
    <property type="match status" value="1"/>
</dbReference>
<keyword evidence="6" id="KW-0406">Ion transport</keyword>
<sequence length="520" mass="57662">MAENNHAASASGPGPGPASAAPQPAPAGPAPSTVSATTTIAEQAPHAERKKPVINTNGTPLEDIASLTSPRLYTPNPFSRKNTSLDIDDYFTGPRDIQKHSKWPIFLQMHGSILPKLILPLLAIAGWASLITAISMKVKWLGIDNILLTVLGFVVGLCLSFRSSTAYERYADGRKLISQLILASQNLGRLFWVHTTERTDVPEEEVEQNRRREVLEKLTAMNLVVAFAVALKHKLRFEPYTHYEDISSLVSHLSTFAQEATRDDPENARRALKRHSFFKSVGEYLGVSFAESNPRKTIKRATRPLGNLPLEILSYLASYSDELSLTGRLPVPMHQTAAYGNIALLNDVLVNTERVLNTPLPIAYSIAIAQITWVYILLLPFQLLPRLEWITIPATVAAAYIILGILFIGREIENPFGQDVNDLPLEGYCAQIAAEMDIIASRPPPRSTEWMESINNRVLWPLSNSGWPVWMNRSEEKIREAVVHKVEANFVTKKQQEAEALNGRPVSEKAGRTKTSVENV</sequence>
<dbReference type="InterPro" id="IPR044669">
    <property type="entry name" value="YneE/VCCN1/2-like"/>
</dbReference>
<dbReference type="Pfam" id="PF25539">
    <property type="entry name" value="Bestrophin_2"/>
    <property type="match status" value="1"/>
</dbReference>
<evidence type="ECO:0000313" key="11">
    <source>
        <dbReference type="Proteomes" id="UP001628179"/>
    </source>
</evidence>
<accession>A0ABQ0G809</accession>
<keyword evidence="2" id="KW-0813">Transport</keyword>
<protein>
    <submittedName>
        <fullName evidence="10">Uncharacterized protein</fullName>
    </submittedName>
</protein>
<evidence type="ECO:0000256" key="7">
    <source>
        <dbReference type="ARBA" id="ARBA00023136"/>
    </source>
</evidence>
<evidence type="ECO:0000256" key="6">
    <source>
        <dbReference type="ARBA" id="ARBA00023065"/>
    </source>
</evidence>
<feature type="region of interest" description="Disordered" evidence="8">
    <location>
        <begin position="1"/>
        <end position="61"/>
    </location>
</feature>
<feature type="transmembrane region" description="Helical" evidence="9">
    <location>
        <begin position="389"/>
        <end position="408"/>
    </location>
</feature>
<evidence type="ECO:0000256" key="3">
    <source>
        <dbReference type="ARBA" id="ARBA00022475"/>
    </source>
</evidence>
<evidence type="ECO:0000256" key="1">
    <source>
        <dbReference type="ARBA" id="ARBA00004651"/>
    </source>
</evidence>
<keyword evidence="3" id="KW-1003">Cell membrane</keyword>
<evidence type="ECO:0000256" key="4">
    <source>
        <dbReference type="ARBA" id="ARBA00022692"/>
    </source>
</evidence>
<dbReference type="RefSeq" id="XP_070915530.1">
    <property type="nucleotide sequence ID" value="XM_071059429.1"/>
</dbReference>